<keyword evidence="2" id="KW-1185">Reference proteome</keyword>
<dbReference type="AlphaFoldDB" id="A0A1I6CU20"/>
<proteinExistence type="predicted"/>
<evidence type="ECO:0000313" key="1">
    <source>
        <dbReference type="EMBL" id="SFQ96735.1"/>
    </source>
</evidence>
<dbReference type="Proteomes" id="UP000198583">
    <property type="component" value="Unassembled WGS sequence"/>
</dbReference>
<name>A0A1I6CU20_9PSEU</name>
<gene>
    <name evidence="1" type="ORF">SAMN04488564_101318</name>
</gene>
<evidence type="ECO:0008006" key="3">
    <source>
        <dbReference type="Google" id="ProtNLM"/>
    </source>
</evidence>
<dbReference type="EMBL" id="FOYL01000001">
    <property type="protein sequence ID" value="SFQ96735.1"/>
    <property type="molecule type" value="Genomic_DNA"/>
</dbReference>
<evidence type="ECO:0000313" key="2">
    <source>
        <dbReference type="Proteomes" id="UP000198583"/>
    </source>
</evidence>
<dbReference type="STRING" id="84724.SAMN04488564_101318"/>
<organism evidence="1 2">
    <name type="scientific">Lentzea waywayandensis</name>
    <dbReference type="NCBI Taxonomy" id="84724"/>
    <lineage>
        <taxon>Bacteria</taxon>
        <taxon>Bacillati</taxon>
        <taxon>Actinomycetota</taxon>
        <taxon>Actinomycetes</taxon>
        <taxon>Pseudonocardiales</taxon>
        <taxon>Pseudonocardiaceae</taxon>
        <taxon>Lentzea</taxon>
    </lineage>
</organism>
<protein>
    <recommendedName>
        <fullName evidence="3">Helix-turn-helix domain-containing protein</fullName>
    </recommendedName>
</protein>
<sequence length="290" mass="33256">MRVTTTPSLEALLRIGPFHSALRAAIRRRGLTLERLRLRLAQQDVAVALSTLSDWQQGRVRPISPKSLKAVTVLEELLEVPPRALMTLLEHTGPSGWPDVVPGMMPGFNANDLEILSRHDRVFVDAARHASRVDVQMVVRARRDGVDRFYAHYFCDDSVETAQLRQEAVRNCRLGRSTRDEAERVVVDELLFDKPLLEGETWVFEFVAHDPTQLDSIEYAHGVRCFLAQSLIEVHFDPAARPVDPHVYLQDWEEPEPHRTIDLELDHTNSVHHFETDVSVNWVGIRWRWA</sequence>
<reference evidence="2" key="1">
    <citation type="submission" date="2016-10" db="EMBL/GenBank/DDBJ databases">
        <authorList>
            <person name="Varghese N."/>
            <person name="Submissions S."/>
        </authorList>
    </citation>
    <scope>NUCLEOTIDE SEQUENCE [LARGE SCALE GENOMIC DNA]</scope>
    <source>
        <strain evidence="2">DSM 44232</strain>
    </source>
</reference>
<accession>A0A1I6CU20</accession>